<evidence type="ECO:0000313" key="1">
    <source>
        <dbReference type="EMBL" id="GBM74535.1"/>
    </source>
</evidence>
<protein>
    <submittedName>
        <fullName evidence="1">Uncharacterized protein</fullName>
    </submittedName>
</protein>
<sequence length="133" mass="15067">MLLFPKENVKGHVVKLVEENIQPTKEAMAFEAVRSFRSKGIARDCPDDKGAQRLLQLIQTNEKLAGGIERKKTPIRFPRCIVYDIPKGMEDIEVSEALELATGVPKGSLKPCFRIKESRNIVIWCSQRNRNTS</sequence>
<name>A0A4Y2IA90_ARAVE</name>
<accession>A0A4Y2IA90</accession>
<organism evidence="1 2">
    <name type="scientific">Araneus ventricosus</name>
    <name type="common">Orbweaver spider</name>
    <name type="synonym">Epeira ventricosa</name>
    <dbReference type="NCBI Taxonomy" id="182803"/>
    <lineage>
        <taxon>Eukaryota</taxon>
        <taxon>Metazoa</taxon>
        <taxon>Ecdysozoa</taxon>
        <taxon>Arthropoda</taxon>
        <taxon>Chelicerata</taxon>
        <taxon>Arachnida</taxon>
        <taxon>Araneae</taxon>
        <taxon>Araneomorphae</taxon>
        <taxon>Entelegynae</taxon>
        <taxon>Araneoidea</taxon>
        <taxon>Araneidae</taxon>
        <taxon>Araneus</taxon>
    </lineage>
</organism>
<proteinExistence type="predicted"/>
<reference evidence="1 2" key="1">
    <citation type="journal article" date="2019" name="Sci. Rep.">
        <title>Orb-weaving spider Araneus ventricosus genome elucidates the spidroin gene catalogue.</title>
        <authorList>
            <person name="Kono N."/>
            <person name="Nakamura H."/>
            <person name="Ohtoshi R."/>
            <person name="Moran D.A.P."/>
            <person name="Shinohara A."/>
            <person name="Yoshida Y."/>
            <person name="Fujiwara M."/>
            <person name="Mori M."/>
            <person name="Tomita M."/>
            <person name="Arakawa K."/>
        </authorList>
    </citation>
    <scope>NUCLEOTIDE SEQUENCE [LARGE SCALE GENOMIC DNA]</scope>
</reference>
<evidence type="ECO:0000313" key="2">
    <source>
        <dbReference type="Proteomes" id="UP000499080"/>
    </source>
</evidence>
<gene>
    <name evidence="1" type="ORF">AVEN_126586_1</name>
</gene>
<keyword evidence="2" id="KW-1185">Reference proteome</keyword>
<dbReference type="AlphaFoldDB" id="A0A4Y2IA90"/>
<dbReference type="EMBL" id="BGPR01002503">
    <property type="protein sequence ID" value="GBM74535.1"/>
    <property type="molecule type" value="Genomic_DNA"/>
</dbReference>
<dbReference type="Proteomes" id="UP000499080">
    <property type="component" value="Unassembled WGS sequence"/>
</dbReference>
<comment type="caution">
    <text evidence="1">The sequence shown here is derived from an EMBL/GenBank/DDBJ whole genome shotgun (WGS) entry which is preliminary data.</text>
</comment>